<sequence>MFVVNKLECGRLSQFSNVSQVWCNVFKTHHVKKKKNPFRRFSKILLYRKSKGRQERRKPGEYFCIHENCRRKGIYEELRKDRPTDSNQKIMLPYLKVKRSDWFKGMLPVNFVKSLGETHHKMLT</sequence>
<accession>A0A8D8VE03</accession>
<reference evidence="1" key="1">
    <citation type="submission" date="2021-05" db="EMBL/GenBank/DDBJ databases">
        <authorList>
            <person name="Alioto T."/>
            <person name="Alioto T."/>
            <person name="Gomez Garrido J."/>
        </authorList>
    </citation>
    <scope>NUCLEOTIDE SEQUENCE</scope>
</reference>
<dbReference type="AlphaFoldDB" id="A0A8D8VE03"/>
<protein>
    <submittedName>
        <fullName evidence="1">Uncharacterized protein</fullName>
    </submittedName>
</protein>
<name>A0A8D8VE03_9HEMI</name>
<dbReference type="EMBL" id="HBUF01362754">
    <property type="protein sequence ID" value="CAG6721801.1"/>
    <property type="molecule type" value="Transcribed_RNA"/>
</dbReference>
<dbReference type="EMBL" id="HBUF01362753">
    <property type="protein sequence ID" value="CAG6721800.1"/>
    <property type="molecule type" value="Transcribed_RNA"/>
</dbReference>
<evidence type="ECO:0000313" key="1">
    <source>
        <dbReference type="EMBL" id="CAG6721801.1"/>
    </source>
</evidence>
<proteinExistence type="predicted"/>
<organism evidence="1">
    <name type="scientific">Cacopsylla melanoneura</name>
    <dbReference type="NCBI Taxonomy" id="428564"/>
    <lineage>
        <taxon>Eukaryota</taxon>
        <taxon>Metazoa</taxon>
        <taxon>Ecdysozoa</taxon>
        <taxon>Arthropoda</taxon>
        <taxon>Hexapoda</taxon>
        <taxon>Insecta</taxon>
        <taxon>Pterygota</taxon>
        <taxon>Neoptera</taxon>
        <taxon>Paraneoptera</taxon>
        <taxon>Hemiptera</taxon>
        <taxon>Sternorrhyncha</taxon>
        <taxon>Psylloidea</taxon>
        <taxon>Psyllidae</taxon>
        <taxon>Psyllinae</taxon>
        <taxon>Cacopsylla</taxon>
    </lineage>
</organism>